<dbReference type="Gene3D" id="1.20.1250.20">
    <property type="entry name" value="MFS general substrate transporter like domains"/>
    <property type="match status" value="1"/>
</dbReference>
<evidence type="ECO:0000256" key="5">
    <source>
        <dbReference type="ARBA" id="ARBA00023136"/>
    </source>
</evidence>
<gene>
    <name evidence="8" type="ORF">RIF23_10115</name>
</gene>
<protein>
    <submittedName>
        <fullName evidence="8">MFS transporter</fullName>
    </submittedName>
</protein>
<feature type="transmembrane region" description="Helical" evidence="6">
    <location>
        <begin position="301"/>
        <end position="321"/>
    </location>
</feature>
<sequence>MTAEPAPPPTAQTLPQLLARNRDFRLLWLGNLVSVSGSWFTAVAAFAMIYHHSGSGLAAGTMLALRYLPGLFGSAYGGVLADRFDRRTIMIVADLVLALLALGYLLADSQATLWLVYPLAFASAATGFVFQAARNAWMPTLVQPREYVLYSAAVQINGLLLQALGGMAGAAAVGLLGWRWAFVLNAVSFAASVYFTVRVTAGSRSGGGTEHTGALRSLADGLRVAYASRVIRALLAMEFVFCLGLGGLITAMTYLALQVFNLGDGGTGWFYGVQGVVGATTLLLAAPWLQRLTPRHQMTVLGLSCITEGITAAALGLPSLAWVALALWGTAALAEVVYNPLATATLVAHSGNAHRGRVMSLWMATATTALGLSAFASGYILDTYGHEILFLALGVLMALPGVAWLLALHRGALTPASDGQSHPQQ</sequence>
<feature type="transmembrane region" description="Helical" evidence="6">
    <location>
        <begin position="233"/>
        <end position="257"/>
    </location>
</feature>
<evidence type="ECO:0000313" key="8">
    <source>
        <dbReference type="EMBL" id="MDS1270653.1"/>
    </source>
</evidence>
<dbReference type="PANTHER" id="PTHR23513:SF11">
    <property type="entry name" value="STAPHYLOFERRIN A TRANSPORTER"/>
    <property type="match status" value="1"/>
</dbReference>
<comment type="caution">
    <text evidence="8">The sequence shown here is derived from an EMBL/GenBank/DDBJ whole genome shotgun (WGS) entry which is preliminary data.</text>
</comment>
<dbReference type="CDD" id="cd06173">
    <property type="entry name" value="MFS_MefA_like"/>
    <property type="match status" value="1"/>
</dbReference>
<evidence type="ECO:0000313" key="9">
    <source>
        <dbReference type="Proteomes" id="UP001250214"/>
    </source>
</evidence>
<feature type="transmembrane region" description="Helical" evidence="6">
    <location>
        <begin position="26"/>
        <end position="50"/>
    </location>
</feature>
<keyword evidence="9" id="KW-1185">Reference proteome</keyword>
<dbReference type="RefSeq" id="WP_310912205.1">
    <property type="nucleotide sequence ID" value="NZ_JAVLVT010000004.1"/>
</dbReference>
<feature type="transmembrane region" description="Helical" evidence="6">
    <location>
        <begin position="88"/>
        <end position="107"/>
    </location>
</feature>
<feature type="transmembrane region" description="Helical" evidence="6">
    <location>
        <begin position="178"/>
        <end position="197"/>
    </location>
</feature>
<feature type="transmembrane region" description="Helical" evidence="6">
    <location>
        <begin position="113"/>
        <end position="135"/>
    </location>
</feature>
<feature type="transmembrane region" description="Helical" evidence="6">
    <location>
        <begin position="360"/>
        <end position="381"/>
    </location>
</feature>
<proteinExistence type="predicted"/>
<feature type="domain" description="Major facilitator superfamily (MFS) profile" evidence="7">
    <location>
        <begin position="23"/>
        <end position="412"/>
    </location>
</feature>
<feature type="transmembrane region" description="Helical" evidence="6">
    <location>
        <begin position="387"/>
        <end position="407"/>
    </location>
</feature>
<keyword evidence="4 6" id="KW-1133">Transmembrane helix</keyword>
<feature type="transmembrane region" description="Helical" evidence="6">
    <location>
        <begin position="269"/>
        <end position="289"/>
    </location>
</feature>
<keyword evidence="2" id="KW-1003">Cell membrane</keyword>
<evidence type="ECO:0000259" key="7">
    <source>
        <dbReference type="PROSITE" id="PS50850"/>
    </source>
</evidence>
<keyword evidence="3 6" id="KW-0812">Transmembrane</keyword>
<evidence type="ECO:0000256" key="3">
    <source>
        <dbReference type="ARBA" id="ARBA00022692"/>
    </source>
</evidence>
<evidence type="ECO:0000256" key="6">
    <source>
        <dbReference type="SAM" id="Phobius"/>
    </source>
</evidence>
<dbReference type="InterPro" id="IPR036259">
    <property type="entry name" value="MFS_trans_sf"/>
</dbReference>
<dbReference type="Proteomes" id="UP001250214">
    <property type="component" value="Unassembled WGS sequence"/>
</dbReference>
<accession>A0ABU2H5S7</accession>
<organism evidence="8 9">
    <name type="scientific">Lipingzhangella rawalii</name>
    <dbReference type="NCBI Taxonomy" id="2055835"/>
    <lineage>
        <taxon>Bacteria</taxon>
        <taxon>Bacillati</taxon>
        <taxon>Actinomycetota</taxon>
        <taxon>Actinomycetes</taxon>
        <taxon>Streptosporangiales</taxon>
        <taxon>Nocardiopsidaceae</taxon>
        <taxon>Lipingzhangella</taxon>
    </lineage>
</organism>
<reference evidence="9" key="1">
    <citation type="submission" date="2023-07" db="EMBL/GenBank/DDBJ databases">
        <title>Novel species in the genus Lipingzhangella isolated from Sambhar Salt Lake.</title>
        <authorList>
            <person name="Jiya N."/>
            <person name="Kajale S."/>
            <person name="Sharma A."/>
        </authorList>
    </citation>
    <scope>NUCLEOTIDE SEQUENCE [LARGE SCALE GENOMIC DNA]</scope>
    <source>
        <strain evidence="9">LS1_29</strain>
    </source>
</reference>
<dbReference type="SUPFAM" id="SSF103473">
    <property type="entry name" value="MFS general substrate transporter"/>
    <property type="match status" value="1"/>
</dbReference>
<dbReference type="PROSITE" id="PS50850">
    <property type="entry name" value="MFS"/>
    <property type="match status" value="1"/>
</dbReference>
<dbReference type="PANTHER" id="PTHR23513">
    <property type="entry name" value="INTEGRAL MEMBRANE EFFLUX PROTEIN-RELATED"/>
    <property type="match status" value="1"/>
</dbReference>
<evidence type="ECO:0000256" key="4">
    <source>
        <dbReference type="ARBA" id="ARBA00022989"/>
    </source>
</evidence>
<dbReference type="InterPro" id="IPR011701">
    <property type="entry name" value="MFS"/>
</dbReference>
<evidence type="ECO:0000256" key="2">
    <source>
        <dbReference type="ARBA" id="ARBA00022475"/>
    </source>
</evidence>
<dbReference type="EMBL" id="JAVLVT010000004">
    <property type="protein sequence ID" value="MDS1270653.1"/>
    <property type="molecule type" value="Genomic_DNA"/>
</dbReference>
<comment type="subcellular location">
    <subcellularLocation>
        <location evidence="1">Cell membrane</location>
        <topology evidence="1">Multi-pass membrane protein</topology>
    </subcellularLocation>
</comment>
<feature type="transmembrane region" description="Helical" evidence="6">
    <location>
        <begin position="147"/>
        <end position="172"/>
    </location>
</feature>
<name>A0ABU2H5S7_9ACTN</name>
<keyword evidence="5 6" id="KW-0472">Membrane</keyword>
<dbReference type="Pfam" id="PF07690">
    <property type="entry name" value="MFS_1"/>
    <property type="match status" value="1"/>
</dbReference>
<evidence type="ECO:0000256" key="1">
    <source>
        <dbReference type="ARBA" id="ARBA00004651"/>
    </source>
</evidence>
<feature type="transmembrane region" description="Helical" evidence="6">
    <location>
        <begin position="56"/>
        <end position="76"/>
    </location>
</feature>
<dbReference type="InterPro" id="IPR020846">
    <property type="entry name" value="MFS_dom"/>
</dbReference>